<evidence type="ECO:0000256" key="1">
    <source>
        <dbReference type="ARBA" id="ARBA00001933"/>
    </source>
</evidence>
<gene>
    <name evidence="6" type="primary">dsdA</name>
    <name evidence="8" type="ORF">F966_03495</name>
</gene>
<comment type="catalytic activity">
    <reaction evidence="4 6">
        <text>D-serine = pyruvate + NH4(+)</text>
        <dbReference type="Rhea" id="RHEA:13977"/>
        <dbReference type="ChEBI" id="CHEBI:15361"/>
        <dbReference type="ChEBI" id="CHEBI:28938"/>
        <dbReference type="ChEBI" id="CHEBI:35247"/>
        <dbReference type="EC" id="4.3.1.18"/>
    </reaction>
</comment>
<dbReference type="GO" id="GO:0016836">
    <property type="term" value="F:hydro-lyase activity"/>
    <property type="evidence" value="ECO:0007669"/>
    <property type="project" value="UniProtKB-UniRule"/>
</dbReference>
<dbReference type="InterPro" id="IPR001926">
    <property type="entry name" value="TrpB-like_PALP"/>
</dbReference>
<dbReference type="Gene3D" id="3.40.50.1100">
    <property type="match status" value="2"/>
</dbReference>
<dbReference type="RefSeq" id="WP_004807484.1">
    <property type="nucleotide sequence ID" value="NZ_KB849440.1"/>
</dbReference>
<name>N8XJN6_9GAMM</name>
<dbReference type="Proteomes" id="UP000013209">
    <property type="component" value="Unassembled WGS sequence"/>
</dbReference>
<evidence type="ECO:0000256" key="5">
    <source>
        <dbReference type="ARBA" id="ARBA00061269"/>
    </source>
</evidence>
<dbReference type="AlphaFoldDB" id="N8XJN6"/>
<evidence type="ECO:0000256" key="4">
    <source>
        <dbReference type="ARBA" id="ARBA00050422"/>
    </source>
</evidence>
<dbReference type="GO" id="GO:0036088">
    <property type="term" value="P:D-serine catabolic process"/>
    <property type="evidence" value="ECO:0007669"/>
    <property type="project" value="TreeGrafter"/>
</dbReference>
<dbReference type="EC" id="4.3.1.18" evidence="6"/>
<sequence>MQSDQIQNLVTHYPIVKDLIELKETIWFNPSFTTLEQGLPYVGLTQADIDDARDRLQRFAPYLMAVFPETLAAQGIIESDLIDIPNMQQSLETHFEQKIAGKLWLKKDSHLPISGSIKARGGIYEVLYRAEQLALQANLLTLDDDYAKLNSPEFREFFSQYSIAVGSTGNLGLSIGIMSAKLGFDVTVHMSADARQWKKDKLRAHGVTVIEYEQDYGVAVEAGRKTALENPNCFFIDDENSKTLFLGYAVAGERLKKQLDQQRIVVDQAHPLFVYLPCGVGGGPGGVAFGLKMAFGDHVHCIFAEPTHSPCMLLGVSTGLHDEISVQDIGIDNITAADGLAVGRASGFVGRAMQRLLDGFYTLDDPTMYRLLGMLNQSENLKLEPSALAGMLGPILISNHQAYIDLHQFTEPQLQQANHIVWGTGGGMVPAEEMQNYLAKA</sequence>
<keyword evidence="3 6" id="KW-0456">Lyase</keyword>
<dbReference type="HAMAP" id="MF_01030">
    <property type="entry name" value="D_Ser_dehydrat"/>
    <property type="match status" value="1"/>
</dbReference>
<evidence type="ECO:0000259" key="7">
    <source>
        <dbReference type="Pfam" id="PF00291"/>
    </source>
</evidence>
<dbReference type="NCBIfam" id="NF002823">
    <property type="entry name" value="PRK02991.1"/>
    <property type="match status" value="1"/>
</dbReference>
<dbReference type="PROSITE" id="PS00165">
    <property type="entry name" value="DEHYDRATASE_SER_THR"/>
    <property type="match status" value="1"/>
</dbReference>
<organism evidence="8 9">
    <name type="scientific">Acinetobacter higginsii</name>
    <dbReference type="NCBI Taxonomy" id="70347"/>
    <lineage>
        <taxon>Bacteria</taxon>
        <taxon>Pseudomonadati</taxon>
        <taxon>Pseudomonadota</taxon>
        <taxon>Gammaproteobacteria</taxon>
        <taxon>Moraxellales</taxon>
        <taxon>Moraxellaceae</taxon>
        <taxon>Acinetobacter</taxon>
    </lineage>
</organism>
<accession>N8XJN6</accession>
<evidence type="ECO:0000313" key="9">
    <source>
        <dbReference type="Proteomes" id="UP000013209"/>
    </source>
</evidence>
<comment type="cofactor">
    <cofactor evidence="1 6">
        <name>pyridoxal 5'-phosphate</name>
        <dbReference type="ChEBI" id="CHEBI:597326"/>
    </cofactor>
</comment>
<proteinExistence type="inferred from homology"/>
<evidence type="ECO:0000313" key="8">
    <source>
        <dbReference type="EMBL" id="ENV07638.1"/>
    </source>
</evidence>
<protein>
    <recommendedName>
        <fullName evidence="6">Probable D-serine dehydratase</fullName>
        <ecNumber evidence="6">4.3.1.18</ecNumber>
    </recommendedName>
    <alternativeName>
        <fullName evidence="6">D-serine deaminase</fullName>
        <shortName evidence="6">DSD</shortName>
    </alternativeName>
</protein>
<dbReference type="NCBIfam" id="TIGR02035">
    <property type="entry name" value="D_Ser_am_lyase"/>
    <property type="match status" value="1"/>
</dbReference>
<dbReference type="PATRIC" id="fig|1144672.3.peg.3370"/>
<keyword evidence="2 6" id="KW-0663">Pyridoxal phosphate</keyword>
<dbReference type="GO" id="GO:0009097">
    <property type="term" value="P:isoleucine biosynthetic process"/>
    <property type="evidence" value="ECO:0007669"/>
    <property type="project" value="TreeGrafter"/>
</dbReference>
<evidence type="ECO:0000256" key="2">
    <source>
        <dbReference type="ARBA" id="ARBA00022898"/>
    </source>
</evidence>
<dbReference type="SUPFAM" id="SSF53686">
    <property type="entry name" value="Tryptophan synthase beta subunit-like PLP-dependent enzymes"/>
    <property type="match status" value="1"/>
</dbReference>
<dbReference type="GO" id="GO:0008721">
    <property type="term" value="F:D-serine ammonia-lyase activity"/>
    <property type="evidence" value="ECO:0007669"/>
    <property type="project" value="UniProtKB-EC"/>
</dbReference>
<dbReference type="PANTHER" id="PTHR48078">
    <property type="entry name" value="THREONINE DEHYDRATASE, MITOCHONDRIAL-RELATED"/>
    <property type="match status" value="1"/>
</dbReference>
<dbReference type="STRING" id="1144672.F966_03495"/>
<reference evidence="8 9" key="1">
    <citation type="submission" date="2013-02" db="EMBL/GenBank/DDBJ databases">
        <title>The Genome Sequence of Acinetobacter sp. CIP 56.2.</title>
        <authorList>
            <consortium name="The Broad Institute Genome Sequencing Platform"/>
            <consortium name="The Broad Institute Genome Sequencing Center for Infectious Disease"/>
            <person name="Cerqueira G."/>
            <person name="Feldgarden M."/>
            <person name="Courvalin P."/>
            <person name="Perichon B."/>
            <person name="Grillot-Courvalin C."/>
            <person name="Clermont D."/>
            <person name="Rocha E."/>
            <person name="Yoon E.-J."/>
            <person name="Nemec A."/>
            <person name="Walker B."/>
            <person name="Young S.K."/>
            <person name="Zeng Q."/>
            <person name="Gargeya S."/>
            <person name="Fitzgerald M."/>
            <person name="Haas B."/>
            <person name="Abouelleil A."/>
            <person name="Alvarado L."/>
            <person name="Arachchi H.M."/>
            <person name="Berlin A.M."/>
            <person name="Chapman S.B."/>
            <person name="Dewar J."/>
            <person name="Goldberg J."/>
            <person name="Griggs A."/>
            <person name="Gujja S."/>
            <person name="Hansen M."/>
            <person name="Howarth C."/>
            <person name="Imamovic A."/>
            <person name="Larimer J."/>
            <person name="McCowan C."/>
            <person name="Murphy C."/>
            <person name="Neiman D."/>
            <person name="Pearson M."/>
            <person name="Priest M."/>
            <person name="Roberts A."/>
            <person name="Saif S."/>
            <person name="Shea T."/>
            <person name="Sisk P."/>
            <person name="Sykes S."/>
            <person name="Wortman J."/>
            <person name="Nusbaum C."/>
            <person name="Birren B."/>
        </authorList>
    </citation>
    <scope>NUCLEOTIDE SEQUENCE [LARGE SCALE GENOMIC DNA]</scope>
    <source>
        <strain evidence="8 9">CIP 56.2</strain>
    </source>
</reference>
<dbReference type="InterPro" id="IPR011780">
    <property type="entry name" value="D_Ser_am_lyase"/>
</dbReference>
<feature type="modified residue" description="N6-(pyridoxal phosphate)lysine" evidence="6">
    <location>
        <position position="118"/>
    </location>
</feature>
<dbReference type="InterPro" id="IPR036052">
    <property type="entry name" value="TrpB-like_PALP_sf"/>
</dbReference>
<dbReference type="InterPro" id="IPR000634">
    <property type="entry name" value="Ser/Thr_deHydtase_PyrdxlP-BS"/>
</dbReference>
<dbReference type="CDD" id="cd06447">
    <property type="entry name" value="D-Ser-dehyd"/>
    <property type="match status" value="1"/>
</dbReference>
<dbReference type="InterPro" id="IPR050147">
    <property type="entry name" value="Ser/Thr_Dehydratase"/>
</dbReference>
<comment type="similarity">
    <text evidence="5 6">Belongs to the serine/threonine dehydratase family. DsdA subfamily.</text>
</comment>
<dbReference type="eggNOG" id="COG3048">
    <property type="taxonomic scope" value="Bacteria"/>
</dbReference>
<dbReference type="HOGENOM" id="CLU_035707_0_0_6"/>
<evidence type="ECO:0000256" key="3">
    <source>
        <dbReference type="ARBA" id="ARBA00023239"/>
    </source>
</evidence>
<dbReference type="EMBL" id="APPH01000020">
    <property type="protein sequence ID" value="ENV07638.1"/>
    <property type="molecule type" value="Genomic_DNA"/>
</dbReference>
<dbReference type="FunFam" id="3.40.50.1100:FF:000018">
    <property type="entry name" value="D-serine dehydratase"/>
    <property type="match status" value="1"/>
</dbReference>
<dbReference type="Pfam" id="PF00291">
    <property type="entry name" value="PALP"/>
    <property type="match status" value="1"/>
</dbReference>
<dbReference type="GO" id="GO:0030170">
    <property type="term" value="F:pyridoxal phosphate binding"/>
    <property type="evidence" value="ECO:0007669"/>
    <property type="project" value="InterPro"/>
</dbReference>
<dbReference type="PANTHER" id="PTHR48078:SF9">
    <property type="entry name" value="D-SERINE DEHYDRATASE"/>
    <property type="match status" value="1"/>
</dbReference>
<evidence type="ECO:0000256" key="6">
    <source>
        <dbReference type="HAMAP-Rule" id="MF_01030"/>
    </source>
</evidence>
<comment type="caution">
    <text evidence="8">The sequence shown here is derived from an EMBL/GenBank/DDBJ whole genome shotgun (WGS) entry which is preliminary data.</text>
</comment>
<feature type="domain" description="Tryptophan synthase beta chain-like PALP" evidence="7">
    <location>
        <begin position="95"/>
        <end position="393"/>
    </location>
</feature>